<evidence type="ECO:0000313" key="4">
    <source>
        <dbReference type="EMBL" id="KAK8841970.1"/>
    </source>
</evidence>
<dbReference type="Gene3D" id="1.10.418.10">
    <property type="entry name" value="Calponin-like domain"/>
    <property type="match status" value="2"/>
</dbReference>
<name>A0ABR2H984_9EUKA</name>
<feature type="region of interest" description="Disordered" evidence="2">
    <location>
        <begin position="394"/>
        <end position="436"/>
    </location>
</feature>
<dbReference type="InterPro" id="IPR001715">
    <property type="entry name" value="CH_dom"/>
</dbReference>
<feature type="coiled-coil region" evidence="1">
    <location>
        <begin position="337"/>
        <end position="387"/>
    </location>
</feature>
<feature type="region of interest" description="Disordered" evidence="2">
    <location>
        <begin position="295"/>
        <end position="322"/>
    </location>
</feature>
<sequence>MTQKESDQNLTYQQQLNIKVYSRWVADKLKTAENITVNDITKDFKDGIAVLHLAKILTKETFPQLLLKNSLGKQNEVGKLDHAIKMFNDKGVIFGVKQNTVCGEDINNGNVRQILFFVWVLIKNYSIDKAVHEDKLFKFDKSNMDDEAIETKNKIQLLQWATNKIQDYKNIGKKFTPYDLSICALLHSYLPKFKLPNEFEYDSLNPDDHEKNIQIAIQLMEKVGIPVYIYQDDIKENGYLVDDSSLMTQLAAIKIYLDKEFPFRDSVISRNPNLYRAHLKNEQSERSKLIQEYNANQNQNSNEQNEAKVGEEEEDKENEGYDYDEQEEIEAFRKLFNKEIEKREKKWKEQEQEERKKLLEEQRQMFVKELEERERTWKNLLEEQKKMFMKLLKEKGGDGSTKGSSSHKKIKLTIKSKFDQNPEKPLSLSDNNNDLSVTPIFNDSNGKKLKVKVVNEQNCIEKTYDNPATGLKIVLNENK</sequence>
<evidence type="ECO:0000256" key="1">
    <source>
        <dbReference type="SAM" id="Coils"/>
    </source>
</evidence>
<gene>
    <name evidence="4" type="ORF">M9Y10_026180</name>
</gene>
<evidence type="ECO:0000259" key="3">
    <source>
        <dbReference type="PROSITE" id="PS50021"/>
    </source>
</evidence>
<proteinExistence type="predicted"/>
<evidence type="ECO:0000313" key="5">
    <source>
        <dbReference type="Proteomes" id="UP001470230"/>
    </source>
</evidence>
<dbReference type="InterPro" id="IPR036872">
    <property type="entry name" value="CH_dom_sf"/>
</dbReference>
<dbReference type="SUPFAM" id="SSF47576">
    <property type="entry name" value="Calponin-homology domain, CH-domain"/>
    <property type="match status" value="1"/>
</dbReference>
<evidence type="ECO:0000256" key="2">
    <source>
        <dbReference type="SAM" id="MobiDB-lite"/>
    </source>
</evidence>
<dbReference type="Proteomes" id="UP001470230">
    <property type="component" value="Unassembled WGS sequence"/>
</dbReference>
<keyword evidence="1" id="KW-0175">Coiled coil</keyword>
<feature type="compositionally biased region" description="Low complexity" evidence="2">
    <location>
        <begin position="295"/>
        <end position="304"/>
    </location>
</feature>
<accession>A0ABR2H984</accession>
<organism evidence="4 5">
    <name type="scientific">Tritrichomonas musculus</name>
    <dbReference type="NCBI Taxonomy" id="1915356"/>
    <lineage>
        <taxon>Eukaryota</taxon>
        <taxon>Metamonada</taxon>
        <taxon>Parabasalia</taxon>
        <taxon>Tritrichomonadida</taxon>
        <taxon>Tritrichomonadidae</taxon>
        <taxon>Tritrichomonas</taxon>
    </lineage>
</organism>
<feature type="domain" description="Calponin-homology (CH)" evidence="3">
    <location>
        <begin position="15"/>
        <end position="126"/>
    </location>
</feature>
<feature type="compositionally biased region" description="Acidic residues" evidence="2">
    <location>
        <begin position="311"/>
        <end position="322"/>
    </location>
</feature>
<dbReference type="EMBL" id="JAPFFF010000039">
    <property type="protein sequence ID" value="KAK8841970.1"/>
    <property type="molecule type" value="Genomic_DNA"/>
</dbReference>
<comment type="caution">
    <text evidence="4">The sequence shown here is derived from an EMBL/GenBank/DDBJ whole genome shotgun (WGS) entry which is preliminary data.</text>
</comment>
<protein>
    <submittedName>
        <fullName evidence="4">GTPase activator activity protein</fullName>
    </submittedName>
</protein>
<feature type="compositionally biased region" description="Basic residues" evidence="2">
    <location>
        <begin position="405"/>
        <end position="414"/>
    </location>
</feature>
<dbReference type="PROSITE" id="PS50021">
    <property type="entry name" value="CH"/>
    <property type="match status" value="1"/>
</dbReference>
<reference evidence="4 5" key="1">
    <citation type="submission" date="2024-04" db="EMBL/GenBank/DDBJ databases">
        <title>Tritrichomonas musculus Genome.</title>
        <authorList>
            <person name="Alves-Ferreira E."/>
            <person name="Grigg M."/>
            <person name="Lorenzi H."/>
            <person name="Galac M."/>
        </authorList>
    </citation>
    <scope>NUCLEOTIDE SEQUENCE [LARGE SCALE GENOMIC DNA]</scope>
    <source>
        <strain evidence="4 5">EAF2021</strain>
    </source>
</reference>
<dbReference type="Pfam" id="PF00307">
    <property type="entry name" value="CH"/>
    <property type="match status" value="2"/>
</dbReference>
<keyword evidence="5" id="KW-1185">Reference proteome</keyword>